<dbReference type="Gene3D" id="2.30.40.10">
    <property type="entry name" value="Urease, subunit C, domain 1"/>
    <property type="match status" value="1"/>
</dbReference>
<dbReference type="PANTHER" id="PTHR43135:SF3">
    <property type="entry name" value="ALPHA-D-RIBOSE 1-METHYLPHOSPHONATE 5-TRIPHOSPHATE DIPHOSPHATASE"/>
    <property type="match status" value="1"/>
</dbReference>
<sequence>MTIIRKAPVIAVAAQADMEISLSANNTIPDILLKPWKLPPQTTYILRNANVVDTASGSIHWKQTVKLAHGLITAVGQDISPNNDDVVVDVSDKYICPGLIDCHVHLTSVAGDASLRGGISASDPAVSYFRQPFLCRQILGRGFTSVRDTGGATLALKEAIDDDVFPGPRLTISNKALSQSGGHGDMRGVHDRQKCCGGESGLTTVVDGVPGCIQAARDQLRTGADFIKIMAGGGVASPSDKLENTQFAAAEIRAIVEVADTYGTYVTAHAYTPKAIRHAVDNGVKGIEHGNFIDEETARYMARRGIWLTPTLVTYDVMGSDKYAGFLPPANRAKNNEVLSRGIESLRVAEEAGVTICHGSDLLGPLHEEQSMEFGIRGRTLSSKAVLQGATVNAAKLLRQEKFLGQIKEGFAADLLVLNGNPLDDVSMLDEPGKTVLAVVKNGRVYASRWREMPEDVVSTGTLIE</sequence>
<feature type="domain" description="Amidohydrolase-related" evidence="1">
    <location>
        <begin position="94"/>
        <end position="445"/>
    </location>
</feature>
<dbReference type="InterPro" id="IPR006680">
    <property type="entry name" value="Amidohydro-rel"/>
</dbReference>
<protein>
    <submittedName>
        <fullName evidence="2">Amidohydrolase 1</fullName>
    </submittedName>
</protein>
<dbReference type="PANTHER" id="PTHR43135">
    <property type="entry name" value="ALPHA-D-RIBOSE 1-METHYLPHOSPHONATE 5-TRIPHOSPHATE DIPHOSPHATASE"/>
    <property type="match status" value="1"/>
</dbReference>
<dbReference type="Pfam" id="PF01979">
    <property type="entry name" value="Amidohydro_1"/>
    <property type="match status" value="1"/>
</dbReference>
<dbReference type="InterPro" id="IPR051781">
    <property type="entry name" value="Metallo-dep_Hydrolase"/>
</dbReference>
<dbReference type="OrthoDB" id="5595695at2759"/>
<dbReference type="Proteomes" id="UP000243498">
    <property type="component" value="Unassembled WGS sequence"/>
</dbReference>
<dbReference type="InterPro" id="IPR011059">
    <property type="entry name" value="Metal-dep_hydrolase_composite"/>
</dbReference>
<dbReference type="EMBL" id="AZHC01000001">
    <property type="protein sequence ID" value="OAA51960.1"/>
    <property type="molecule type" value="Genomic_DNA"/>
</dbReference>
<keyword evidence="3" id="KW-1185">Reference proteome</keyword>
<dbReference type="CDD" id="cd01299">
    <property type="entry name" value="Met_dep_hydrolase_A"/>
    <property type="match status" value="1"/>
</dbReference>
<evidence type="ECO:0000313" key="2">
    <source>
        <dbReference type="EMBL" id="OAA51960.1"/>
    </source>
</evidence>
<gene>
    <name evidence="2" type="ORF">NOR_00553</name>
</gene>
<dbReference type="STRING" id="1081105.A0A162M7A7"/>
<dbReference type="SUPFAM" id="SSF51556">
    <property type="entry name" value="Metallo-dependent hydrolases"/>
    <property type="match status" value="1"/>
</dbReference>
<dbReference type="InterPro" id="IPR057744">
    <property type="entry name" value="OTAase-like"/>
</dbReference>
<organism evidence="2 3">
    <name type="scientific">Metarhizium rileyi (strain RCEF 4871)</name>
    <name type="common">Nomuraea rileyi</name>
    <dbReference type="NCBI Taxonomy" id="1649241"/>
    <lineage>
        <taxon>Eukaryota</taxon>
        <taxon>Fungi</taxon>
        <taxon>Dikarya</taxon>
        <taxon>Ascomycota</taxon>
        <taxon>Pezizomycotina</taxon>
        <taxon>Sordariomycetes</taxon>
        <taxon>Hypocreomycetidae</taxon>
        <taxon>Hypocreales</taxon>
        <taxon>Clavicipitaceae</taxon>
        <taxon>Metarhizium</taxon>
    </lineage>
</organism>
<proteinExistence type="predicted"/>
<dbReference type="SUPFAM" id="SSF51338">
    <property type="entry name" value="Composite domain of metallo-dependent hydrolases"/>
    <property type="match status" value="1"/>
</dbReference>
<dbReference type="Gene3D" id="3.20.20.140">
    <property type="entry name" value="Metal-dependent hydrolases"/>
    <property type="match status" value="1"/>
</dbReference>
<dbReference type="InterPro" id="IPR032466">
    <property type="entry name" value="Metal_Hydrolase"/>
</dbReference>
<accession>A0A162M7A7</accession>
<name>A0A162M7A7_METRR</name>
<dbReference type="GO" id="GO:0016810">
    <property type="term" value="F:hydrolase activity, acting on carbon-nitrogen (but not peptide) bonds"/>
    <property type="evidence" value="ECO:0007669"/>
    <property type="project" value="InterPro"/>
</dbReference>
<dbReference type="AlphaFoldDB" id="A0A162M7A7"/>
<comment type="caution">
    <text evidence="2">The sequence shown here is derived from an EMBL/GenBank/DDBJ whole genome shotgun (WGS) entry which is preliminary data.</text>
</comment>
<dbReference type="OMA" id="DVFPGPR"/>
<evidence type="ECO:0000259" key="1">
    <source>
        <dbReference type="Pfam" id="PF01979"/>
    </source>
</evidence>
<evidence type="ECO:0000313" key="3">
    <source>
        <dbReference type="Proteomes" id="UP000243498"/>
    </source>
</evidence>
<reference evidence="2 3" key="1">
    <citation type="journal article" date="2016" name="Genome Biol. Evol.">
        <title>Divergent and convergent evolution of fungal pathogenicity.</title>
        <authorList>
            <person name="Shang Y."/>
            <person name="Xiao G."/>
            <person name="Zheng P."/>
            <person name="Cen K."/>
            <person name="Zhan S."/>
            <person name="Wang C."/>
        </authorList>
    </citation>
    <scope>NUCLEOTIDE SEQUENCE [LARGE SCALE GENOMIC DNA]</scope>
    <source>
        <strain evidence="2 3">RCEF 4871</strain>
    </source>
</reference>